<name>A0A917RM21_9ACTN</name>
<dbReference type="Gene3D" id="1.10.260.40">
    <property type="entry name" value="lambda repressor-like DNA-binding domains"/>
    <property type="match status" value="1"/>
</dbReference>
<sequence>MGDTRRRPGRPELVRARKLLGMNQEQAAEAVGVAVNTWARWERGEQGVRACYRARIAAAFKAEPAQVEEWIEGSAFTATSTWPSTDSAGDALVATVKAAAHLWRLEMEPSRRHLLATLPFVPSALAEWLVSWNYGTPTPSAAHQGPGRAVGLADVERINQARAAFSQMDQRFGAGLVRPVVLRYLNENVAPLLRGRYDDKVGSALMSAAAGMSWMAGWTAFDINHHGQAQHHFGHALHLAKTANDPLTGAWILATLTRQAIHLEQPTWAVWLARAAVDTARRAGAPPRAMSLVLVREAWATSLQTKPAETADRHSAKKIERLLAEAERAHEQGTSDRDPTWTALYEVAELDAQAGRCWSFLGEHQRAADRAEKAVREFKDRVPRTAQFNQIHAAEAYLGMGELEQALTCARAAIPLTKSLTSNRSTDLMHQFAERLEPYADTVMVREFRDHLKAELAA</sequence>
<organism evidence="2 3">
    <name type="scientific">Sphaerisporangium melleum</name>
    <dbReference type="NCBI Taxonomy" id="321316"/>
    <lineage>
        <taxon>Bacteria</taxon>
        <taxon>Bacillati</taxon>
        <taxon>Actinomycetota</taxon>
        <taxon>Actinomycetes</taxon>
        <taxon>Streptosporangiales</taxon>
        <taxon>Streptosporangiaceae</taxon>
        <taxon>Sphaerisporangium</taxon>
    </lineage>
</organism>
<dbReference type="GO" id="GO:0003677">
    <property type="term" value="F:DNA binding"/>
    <property type="evidence" value="ECO:0007669"/>
    <property type="project" value="InterPro"/>
</dbReference>
<dbReference type="CDD" id="cd00093">
    <property type="entry name" value="HTH_XRE"/>
    <property type="match status" value="1"/>
</dbReference>
<dbReference type="SMART" id="SM00530">
    <property type="entry name" value="HTH_XRE"/>
    <property type="match status" value="1"/>
</dbReference>
<evidence type="ECO:0000313" key="2">
    <source>
        <dbReference type="EMBL" id="GGL13033.1"/>
    </source>
</evidence>
<gene>
    <name evidence="2" type="ORF">GCM10007964_63930</name>
</gene>
<reference evidence="2" key="1">
    <citation type="journal article" date="2014" name="Int. J. Syst. Evol. Microbiol.">
        <title>Complete genome sequence of Corynebacterium casei LMG S-19264T (=DSM 44701T), isolated from a smear-ripened cheese.</title>
        <authorList>
            <consortium name="US DOE Joint Genome Institute (JGI-PGF)"/>
            <person name="Walter F."/>
            <person name="Albersmeier A."/>
            <person name="Kalinowski J."/>
            <person name="Ruckert C."/>
        </authorList>
    </citation>
    <scope>NUCLEOTIDE SEQUENCE</scope>
    <source>
        <strain evidence="2">JCM 13064</strain>
    </source>
</reference>
<dbReference type="Gene3D" id="1.25.40.10">
    <property type="entry name" value="Tetratricopeptide repeat domain"/>
    <property type="match status" value="1"/>
</dbReference>
<evidence type="ECO:0000259" key="1">
    <source>
        <dbReference type="PROSITE" id="PS50943"/>
    </source>
</evidence>
<dbReference type="InterPro" id="IPR010982">
    <property type="entry name" value="Lambda_DNA-bd_dom_sf"/>
</dbReference>
<dbReference type="InterPro" id="IPR001387">
    <property type="entry name" value="Cro/C1-type_HTH"/>
</dbReference>
<dbReference type="PROSITE" id="PS50943">
    <property type="entry name" value="HTH_CROC1"/>
    <property type="match status" value="1"/>
</dbReference>
<dbReference type="SUPFAM" id="SSF48452">
    <property type="entry name" value="TPR-like"/>
    <property type="match status" value="1"/>
</dbReference>
<evidence type="ECO:0000313" key="3">
    <source>
        <dbReference type="Proteomes" id="UP000645217"/>
    </source>
</evidence>
<dbReference type="SUPFAM" id="SSF47413">
    <property type="entry name" value="lambda repressor-like DNA-binding domains"/>
    <property type="match status" value="1"/>
</dbReference>
<dbReference type="InterPro" id="IPR011990">
    <property type="entry name" value="TPR-like_helical_dom_sf"/>
</dbReference>
<keyword evidence="3" id="KW-1185">Reference proteome</keyword>
<feature type="domain" description="HTH cro/C1-type" evidence="1">
    <location>
        <begin position="13"/>
        <end position="67"/>
    </location>
</feature>
<reference evidence="2" key="2">
    <citation type="submission" date="2020-09" db="EMBL/GenBank/DDBJ databases">
        <authorList>
            <person name="Sun Q."/>
            <person name="Ohkuma M."/>
        </authorList>
    </citation>
    <scope>NUCLEOTIDE SEQUENCE</scope>
    <source>
        <strain evidence="2">JCM 13064</strain>
    </source>
</reference>
<dbReference type="RefSeq" id="WP_189166795.1">
    <property type="nucleotide sequence ID" value="NZ_BMNT01000045.1"/>
</dbReference>
<comment type="caution">
    <text evidence="2">The sequence shown here is derived from an EMBL/GenBank/DDBJ whole genome shotgun (WGS) entry which is preliminary data.</text>
</comment>
<dbReference type="Pfam" id="PF01381">
    <property type="entry name" value="HTH_3"/>
    <property type="match status" value="1"/>
</dbReference>
<protein>
    <recommendedName>
        <fullName evidence="1">HTH cro/C1-type domain-containing protein</fullName>
    </recommendedName>
</protein>
<accession>A0A917RM21</accession>
<proteinExistence type="predicted"/>
<dbReference type="AlphaFoldDB" id="A0A917RM21"/>
<dbReference type="EMBL" id="BMNT01000045">
    <property type="protein sequence ID" value="GGL13033.1"/>
    <property type="molecule type" value="Genomic_DNA"/>
</dbReference>
<dbReference type="Proteomes" id="UP000645217">
    <property type="component" value="Unassembled WGS sequence"/>
</dbReference>